<keyword evidence="3" id="KW-0804">Transcription</keyword>
<dbReference type="InterPro" id="IPR000843">
    <property type="entry name" value="HTH_LacI"/>
</dbReference>
<evidence type="ECO:0000256" key="1">
    <source>
        <dbReference type="ARBA" id="ARBA00023015"/>
    </source>
</evidence>
<accession>A0ABU1FHJ4</accession>
<comment type="caution">
    <text evidence="6">The sequence shown here is derived from an EMBL/GenBank/DDBJ whole genome shotgun (WGS) entry which is preliminary data.</text>
</comment>
<feature type="region of interest" description="Disordered" evidence="4">
    <location>
        <begin position="1"/>
        <end position="25"/>
    </location>
</feature>
<organism evidence="6 7">
    <name type="scientific">Agromyces indicus</name>
    <dbReference type="NCBI Taxonomy" id="758919"/>
    <lineage>
        <taxon>Bacteria</taxon>
        <taxon>Bacillati</taxon>
        <taxon>Actinomycetota</taxon>
        <taxon>Actinomycetes</taxon>
        <taxon>Micrococcales</taxon>
        <taxon>Microbacteriaceae</taxon>
        <taxon>Agromyces</taxon>
    </lineage>
</organism>
<dbReference type="PRINTS" id="PR00036">
    <property type="entry name" value="HTHLACI"/>
</dbReference>
<protein>
    <submittedName>
        <fullName evidence="6">LacI family DNA-binding transcriptional regulator</fullName>
    </submittedName>
</protein>
<dbReference type="SMART" id="SM00354">
    <property type="entry name" value="HTH_LACI"/>
    <property type="match status" value="1"/>
</dbReference>
<dbReference type="CDD" id="cd01574">
    <property type="entry name" value="PBP1_LacI"/>
    <property type="match status" value="1"/>
</dbReference>
<dbReference type="Pfam" id="PF00356">
    <property type="entry name" value="LacI"/>
    <property type="match status" value="1"/>
</dbReference>
<dbReference type="Pfam" id="PF13377">
    <property type="entry name" value="Peripla_BP_3"/>
    <property type="match status" value="1"/>
</dbReference>
<dbReference type="InterPro" id="IPR010982">
    <property type="entry name" value="Lambda_DNA-bd_dom_sf"/>
</dbReference>
<keyword evidence="7" id="KW-1185">Reference proteome</keyword>
<sequence length="356" mass="38787">MCDREHAEIDPEVTVSEPPQEPTRVRAPSIRDVARLAGVSHQTVSRVLNQHPSIRPETKQRVLDVMAELQYKPNRAARALVTSRSRTIGILSASSTHYGPASSIAAIEAAARESGYWVSTANIESSDAGSIADGLAHLRAQGIEGLVVIAPQVRVFDTLAELSIDVPYVTLQSTGRDPEHTLSVDQIAGARKATRHLIDRGHRMIYHLAGPQDWIEAEARMRGFLDEMGANDVPTTAPILGDWTAEFGFHAGRELLTVRDFTAIFASNDQMALGVMHAVRDAGLEIPRDVSIVGFDDIPEAAHFWPPLTTVRQDFPEVGRRCVALLLGDLDSSAPEYRGTIEPELIVRDSVGAPAF</sequence>
<evidence type="ECO:0000313" key="7">
    <source>
        <dbReference type="Proteomes" id="UP001260072"/>
    </source>
</evidence>
<dbReference type="PROSITE" id="PS00356">
    <property type="entry name" value="HTH_LACI_1"/>
    <property type="match status" value="1"/>
</dbReference>
<evidence type="ECO:0000313" key="6">
    <source>
        <dbReference type="EMBL" id="MDR5691219.1"/>
    </source>
</evidence>
<dbReference type="SUPFAM" id="SSF53822">
    <property type="entry name" value="Periplasmic binding protein-like I"/>
    <property type="match status" value="1"/>
</dbReference>
<dbReference type="InterPro" id="IPR046335">
    <property type="entry name" value="LacI/GalR-like_sensor"/>
</dbReference>
<dbReference type="Gene3D" id="3.40.50.2300">
    <property type="match status" value="2"/>
</dbReference>
<keyword evidence="1" id="KW-0805">Transcription regulation</keyword>
<dbReference type="PANTHER" id="PTHR30146:SF109">
    <property type="entry name" value="HTH-TYPE TRANSCRIPTIONAL REGULATOR GALS"/>
    <property type="match status" value="1"/>
</dbReference>
<dbReference type="PROSITE" id="PS50932">
    <property type="entry name" value="HTH_LACI_2"/>
    <property type="match status" value="1"/>
</dbReference>
<proteinExistence type="predicted"/>
<dbReference type="GO" id="GO:0003677">
    <property type="term" value="F:DNA binding"/>
    <property type="evidence" value="ECO:0007669"/>
    <property type="project" value="UniProtKB-KW"/>
</dbReference>
<dbReference type="SUPFAM" id="SSF47413">
    <property type="entry name" value="lambda repressor-like DNA-binding domains"/>
    <property type="match status" value="1"/>
</dbReference>
<dbReference type="Proteomes" id="UP001260072">
    <property type="component" value="Unassembled WGS sequence"/>
</dbReference>
<evidence type="ECO:0000256" key="2">
    <source>
        <dbReference type="ARBA" id="ARBA00023125"/>
    </source>
</evidence>
<dbReference type="InterPro" id="IPR028082">
    <property type="entry name" value="Peripla_BP_I"/>
</dbReference>
<keyword evidence="2 6" id="KW-0238">DNA-binding</keyword>
<evidence type="ECO:0000259" key="5">
    <source>
        <dbReference type="PROSITE" id="PS50932"/>
    </source>
</evidence>
<dbReference type="PANTHER" id="PTHR30146">
    <property type="entry name" value="LACI-RELATED TRANSCRIPTIONAL REPRESSOR"/>
    <property type="match status" value="1"/>
</dbReference>
<feature type="domain" description="HTH lacI-type" evidence="5">
    <location>
        <begin position="28"/>
        <end position="82"/>
    </location>
</feature>
<evidence type="ECO:0000256" key="4">
    <source>
        <dbReference type="SAM" id="MobiDB-lite"/>
    </source>
</evidence>
<gene>
    <name evidence="6" type="ORF">RH861_04000</name>
</gene>
<reference evidence="7" key="1">
    <citation type="submission" date="2023-07" db="EMBL/GenBank/DDBJ databases">
        <title>Description of three actinobacteria isolated from air of manufacturing shop in a pharmaceutical factory.</title>
        <authorList>
            <person name="Zhang D.-F."/>
        </authorList>
    </citation>
    <scope>NUCLEOTIDE SEQUENCE [LARGE SCALE GENOMIC DNA]</scope>
    <source>
        <strain evidence="7">CCTCC AB 2011122</strain>
    </source>
</reference>
<name>A0ABU1FHJ4_9MICO</name>
<dbReference type="RefSeq" id="WP_310519852.1">
    <property type="nucleotide sequence ID" value="NZ_BAABBS010000004.1"/>
</dbReference>
<evidence type="ECO:0000256" key="3">
    <source>
        <dbReference type="ARBA" id="ARBA00023163"/>
    </source>
</evidence>
<dbReference type="Gene3D" id="1.10.260.40">
    <property type="entry name" value="lambda repressor-like DNA-binding domains"/>
    <property type="match status" value="1"/>
</dbReference>
<dbReference type="CDD" id="cd01392">
    <property type="entry name" value="HTH_LacI"/>
    <property type="match status" value="1"/>
</dbReference>
<dbReference type="EMBL" id="JAVKGS010000001">
    <property type="protein sequence ID" value="MDR5691219.1"/>
    <property type="molecule type" value="Genomic_DNA"/>
</dbReference>